<gene>
    <name evidence="1" type="ORF">E4L96_05700</name>
</gene>
<proteinExistence type="predicted"/>
<accession>A0A4Y9SLT1</accession>
<sequence length="182" mass="19988">MFGLPALACQARTIDLRQTAFDLQQTTAEPGQPELRQIKRRRSANMRKQFVLLIIGLALATQATAERGRPEVARYVKAYQGADGVEVFITRIGPPNAREVLVQINGVDHPLDQRVLKARGDAVPAGTQYVATVDGKPLPLLILGPAGGAELVAPVRTPLQYDKNLSRQSQPEHMLTDYLEQK</sequence>
<comment type="caution">
    <text evidence="1">The sequence shown here is derived from an EMBL/GenBank/DDBJ whole genome shotgun (WGS) entry which is preliminary data.</text>
</comment>
<name>A0A4Y9SLT1_9BURK</name>
<evidence type="ECO:0000313" key="2">
    <source>
        <dbReference type="Proteomes" id="UP000298438"/>
    </source>
</evidence>
<dbReference type="OrthoDB" id="761740at2"/>
<dbReference type="RefSeq" id="WP_135206253.1">
    <property type="nucleotide sequence ID" value="NZ_SPVF01000080.1"/>
</dbReference>
<keyword evidence="2" id="KW-1185">Reference proteome</keyword>
<dbReference type="EMBL" id="SPVF01000080">
    <property type="protein sequence ID" value="TFW25024.1"/>
    <property type="molecule type" value="Genomic_DNA"/>
</dbReference>
<organism evidence="1 2">
    <name type="scientific">Zemynaea arenosa</name>
    <dbReference type="NCBI Taxonomy" id="2561931"/>
    <lineage>
        <taxon>Bacteria</taxon>
        <taxon>Pseudomonadati</taxon>
        <taxon>Pseudomonadota</taxon>
        <taxon>Betaproteobacteria</taxon>
        <taxon>Burkholderiales</taxon>
        <taxon>Oxalobacteraceae</taxon>
        <taxon>Telluria group</taxon>
        <taxon>Zemynaea</taxon>
    </lineage>
</organism>
<dbReference type="Proteomes" id="UP000298438">
    <property type="component" value="Unassembled WGS sequence"/>
</dbReference>
<reference evidence="1 2" key="1">
    <citation type="submission" date="2019-03" db="EMBL/GenBank/DDBJ databases">
        <title>Draft Genome Sequence of Massilia arenosa sp. nov., a Novel Massilia Species Isolated from a Sandy-loam Maize Soil.</title>
        <authorList>
            <person name="Raths R."/>
            <person name="Peta V."/>
            <person name="Bucking H."/>
        </authorList>
    </citation>
    <scope>NUCLEOTIDE SEQUENCE [LARGE SCALE GENOMIC DNA]</scope>
    <source>
        <strain evidence="1 2">MC02</strain>
    </source>
</reference>
<evidence type="ECO:0000313" key="1">
    <source>
        <dbReference type="EMBL" id="TFW25024.1"/>
    </source>
</evidence>
<dbReference type="AlphaFoldDB" id="A0A4Y9SLT1"/>
<protein>
    <submittedName>
        <fullName evidence="1">Uncharacterized protein</fullName>
    </submittedName>
</protein>